<feature type="transmembrane region" description="Helical" evidence="1">
    <location>
        <begin position="20"/>
        <end position="39"/>
    </location>
</feature>
<dbReference type="RefSeq" id="WP_097785439.1">
    <property type="nucleotide sequence ID" value="NZ_NMTW01000034.1"/>
</dbReference>
<comment type="caution">
    <text evidence="2">The sequence shown here is derived from an EMBL/GenBank/DDBJ whole genome shotgun (WGS) entry which is preliminary data.</text>
</comment>
<reference evidence="2 3" key="1">
    <citation type="journal article" date="2017" name="Front. Microbiol.">
        <title>New Insights into the Diversity of the Genus Faecalibacterium.</title>
        <authorList>
            <person name="Benevides L."/>
            <person name="Burman S."/>
            <person name="Martin R."/>
            <person name="Robert V."/>
            <person name="Thomas M."/>
            <person name="Miquel S."/>
            <person name="Chain F."/>
            <person name="Sokol H."/>
            <person name="Bermudez-Humaran L.G."/>
            <person name="Morrison M."/>
            <person name="Langella P."/>
            <person name="Azevedo V.A."/>
            <person name="Chatel J.M."/>
            <person name="Soares S."/>
        </authorList>
    </citation>
    <scope>NUCLEOTIDE SEQUENCE [LARGE SCALE GENOMIC DNA]</scope>
    <source>
        <strain evidence="2 3">CNCM I 4573</strain>
    </source>
</reference>
<sequence length="432" mass="49058">MDDIKDKIKQALRHIWTNKYRLFLCLLTLCCLFGLVHYFKSADSATASISFNYSEAALGMNPNKTRFNAYEIVSDEVMERAIRRVGLQDSLTDSQLAECLYLSPDGTGSANGSEYISTNYYLSINTRKLNLGNRKPTDLLQSVCESYREIFLSNYCDNQSILKEKLEVTTACEPYLRLNELEVRAAALNRYLNARLGENKSFTDEANPDPSTNNFTTLGKMINNLVDYDLPNAMAFVIEGGVARDPAMLTSILEYKNKIDDIDMRTQQAYYDADKKGISIYEKSMTSIMMIPTVDEASEYYMSRTKTAMDALARAADASLADATDYQSEIVSTNYVIQKIRELDAGQPRLAEAQAMVNKLETAINEISEQLFVLDKAYIKYKSQNYITFTYGSASFLQRLSLKKTLMESVAVMLGSAWLLHERKRRKARHRR</sequence>
<dbReference type="AlphaFoldDB" id="A0A2A7A9I8"/>
<proteinExistence type="predicted"/>
<organism evidence="2 3">
    <name type="scientific">Faecalibacterium prausnitzii</name>
    <dbReference type="NCBI Taxonomy" id="853"/>
    <lineage>
        <taxon>Bacteria</taxon>
        <taxon>Bacillati</taxon>
        <taxon>Bacillota</taxon>
        <taxon>Clostridia</taxon>
        <taxon>Eubacteriales</taxon>
        <taxon>Oscillospiraceae</taxon>
        <taxon>Faecalibacterium</taxon>
    </lineage>
</organism>
<name>A0A2A7A9I8_9FIRM</name>
<keyword evidence="1" id="KW-1133">Transmembrane helix</keyword>
<dbReference type="EMBL" id="NMTW01000034">
    <property type="protein sequence ID" value="PDX75628.1"/>
    <property type="molecule type" value="Genomic_DNA"/>
</dbReference>
<protein>
    <submittedName>
        <fullName evidence="2">Uncharacterized protein</fullName>
    </submittedName>
</protein>
<evidence type="ECO:0000313" key="2">
    <source>
        <dbReference type="EMBL" id="PDX75628.1"/>
    </source>
</evidence>
<keyword evidence="1" id="KW-0472">Membrane</keyword>
<accession>A0A2A7A9I8</accession>
<dbReference type="Proteomes" id="UP000220157">
    <property type="component" value="Unassembled WGS sequence"/>
</dbReference>
<evidence type="ECO:0000313" key="3">
    <source>
        <dbReference type="Proteomes" id="UP000220157"/>
    </source>
</evidence>
<gene>
    <name evidence="2" type="ORF">CGS56_07650</name>
</gene>
<keyword evidence="1" id="KW-0812">Transmembrane</keyword>
<evidence type="ECO:0000256" key="1">
    <source>
        <dbReference type="SAM" id="Phobius"/>
    </source>
</evidence>